<evidence type="ECO:0000313" key="3">
    <source>
        <dbReference type="Proteomes" id="UP000286134"/>
    </source>
</evidence>
<evidence type="ECO:0008006" key="4">
    <source>
        <dbReference type="Google" id="ProtNLM"/>
    </source>
</evidence>
<keyword evidence="3" id="KW-1185">Reference proteome</keyword>
<organism evidence="2 3">
    <name type="scientific">Erysiphe neolycopersici</name>
    <dbReference type="NCBI Taxonomy" id="212602"/>
    <lineage>
        <taxon>Eukaryota</taxon>
        <taxon>Fungi</taxon>
        <taxon>Dikarya</taxon>
        <taxon>Ascomycota</taxon>
        <taxon>Pezizomycotina</taxon>
        <taxon>Leotiomycetes</taxon>
        <taxon>Erysiphales</taxon>
        <taxon>Erysiphaceae</taxon>
        <taxon>Erysiphe</taxon>
    </lineage>
</organism>
<proteinExistence type="predicted"/>
<dbReference type="Proteomes" id="UP000286134">
    <property type="component" value="Unassembled WGS sequence"/>
</dbReference>
<dbReference type="STRING" id="212602.A0A420HI07"/>
<accession>A0A420HI07</accession>
<protein>
    <recommendedName>
        <fullName evidence="4">CSN8/PSMD8/EIF3K domain-containing protein</fullName>
    </recommendedName>
</protein>
<feature type="region of interest" description="Disordered" evidence="1">
    <location>
        <begin position="1"/>
        <end position="20"/>
    </location>
</feature>
<comment type="caution">
    <text evidence="2">The sequence shown here is derived from an EMBL/GenBank/DDBJ whole genome shotgun (WGS) entry which is preliminary data.</text>
</comment>
<dbReference type="PANTHER" id="PTHR39398:SF1">
    <property type="entry name" value="CSN8_PSMD8_EIF3K DOMAIN-CONTAINING PROTEIN"/>
    <property type="match status" value="1"/>
</dbReference>
<name>A0A420HI07_9PEZI</name>
<sequence>MSSTDHIRGRTNSGRWNRLRPVTQDPLEAIGWPSKGDNNLPREEVANMANGLLDYKIQENFYTRIVERYMAFCSDASQGDELIRRLARMSLSTTILEPNSERTDNSEKDIGILMMAMRKLREGIIASRRIDDFSIQAFIFSVRLSISVKHMESFHPAILHLLKRMHPVQPLASTERQELVSYLVLDLACRQDELAEAFFVRNQYQIHDAKVDAALKALAHDNFVLFWKVKRTVDGHRAKLMEFAEDAMCRHTLKCLGRSYLMMDLSSVENYTQTTWHSLTQNFGVGWQLEDRNVIIRKRKT</sequence>
<reference evidence="2 3" key="1">
    <citation type="journal article" date="2018" name="BMC Genomics">
        <title>Comparative genome analyses reveal sequence features reflecting distinct modes of host-adaptation between dicot and monocot powdery mildew.</title>
        <authorList>
            <person name="Wu Y."/>
            <person name="Ma X."/>
            <person name="Pan Z."/>
            <person name="Kale S.D."/>
            <person name="Song Y."/>
            <person name="King H."/>
            <person name="Zhang Q."/>
            <person name="Presley C."/>
            <person name="Deng X."/>
            <person name="Wei C.I."/>
            <person name="Xiao S."/>
        </authorList>
    </citation>
    <scope>NUCLEOTIDE SEQUENCE [LARGE SCALE GENOMIC DNA]</scope>
    <source>
        <strain evidence="2">UMSG2</strain>
    </source>
</reference>
<dbReference type="OrthoDB" id="2100128at2759"/>
<dbReference type="AlphaFoldDB" id="A0A420HI07"/>
<dbReference type="EMBL" id="MCFK01007731">
    <property type="protein sequence ID" value="RKF57018.1"/>
    <property type="molecule type" value="Genomic_DNA"/>
</dbReference>
<gene>
    <name evidence="2" type="ORF">OnM2_077064</name>
</gene>
<evidence type="ECO:0000256" key="1">
    <source>
        <dbReference type="SAM" id="MobiDB-lite"/>
    </source>
</evidence>
<evidence type="ECO:0000313" key="2">
    <source>
        <dbReference type="EMBL" id="RKF57018.1"/>
    </source>
</evidence>
<dbReference type="PANTHER" id="PTHR39398">
    <property type="entry name" value="YALI0F14311P"/>
    <property type="match status" value="1"/>
</dbReference>